<dbReference type="EMBL" id="AKKN01000007">
    <property type="protein sequence ID" value="EKT58552.1"/>
    <property type="molecule type" value="Genomic_DNA"/>
</dbReference>
<comment type="caution">
    <text evidence="2">The sequence shown here is derived from an EMBL/GenBank/DDBJ whole genome shotgun (WGS) entry which is preliminary data.</text>
</comment>
<name>K8WM48_9GAMM</name>
<dbReference type="Proteomes" id="UP000010290">
    <property type="component" value="Chromosome"/>
</dbReference>
<feature type="transmembrane region" description="Helical" evidence="1">
    <location>
        <begin position="43"/>
        <end position="67"/>
    </location>
</feature>
<sequence length="73" mass="8545">MEIIIDAVFFMGKMIDWRVSVILCLFLLWCSQKTINKFPSVLFFILSMVFILPYFIVGMNILFIMIVDTTLSL</sequence>
<accession>K8WM48</accession>
<proteinExistence type="predicted"/>
<dbReference type="HOGENOM" id="CLU_2701887_0_0_6"/>
<reference evidence="2 3" key="1">
    <citation type="journal article" date="2012" name="BMC Genomics">
        <title>Comparative genomics of bacteria in the genus Providencia isolated from wild Drosophila melanogaster.</title>
        <authorList>
            <person name="Galac M.R."/>
            <person name="Lazzaro B.P."/>
        </authorList>
    </citation>
    <scope>NUCLEOTIDE SEQUENCE [LARGE SCALE GENOMIC DNA]</scope>
    <source>
        <strain evidence="2 3">DSM 19967</strain>
    </source>
</reference>
<organism evidence="2 3">
    <name type="scientific">Providencia sneebia DSM 19967</name>
    <dbReference type="NCBI Taxonomy" id="1141660"/>
    <lineage>
        <taxon>Bacteria</taxon>
        <taxon>Pseudomonadati</taxon>
        <taxon>Pseudomonadota</taxon>
        <taxon>Gammaproteobacteria</taxon>
        <taxon>Enterobacterales</taxon>
        <taxon>Morganellaceae</taxon>
        <taxon>Providencia</taxon>
    </lineage>
</organism>
<dbReference type="AlphaFoldDB" id="K8WM48"/>
<keyword evidence="3" id="KW-1185">Reference proteome</keyword>
<feature type="transmembrane region" description="Helical" evidence="1">
    <location>
        <begin position="15"/>
        <end position="31"/>
    </location>
</feature>
<keyword evidence="1" id="KW-0812">Transmembrane</keyword>
<evidence type="ECO:0000313" key="2">
    <source>
        <dbReference type="EMBL" id="EKT58552.1"/>
    </source>
</evidence>
<dbReference type="PATRIC" id="fig|1141660.3.peg.1513"/>
<keyword evidence="1" id="KW-1133">Transmembrane helix</keyword>
<gene>
    <name evidence="2" type="ORF">OO7_07549</name>
</gene>
<keyword evidence="1" id="KW-0472">Membrane</keyword>
<protein>
    <submittedName>
        <fullName evidence="2">Uncharacterized protein</fullName>
    </submittedName>
</protein>
<evidence type="ECO:0000313" key="3">
    <source>
        <dbReference type="Proteomes" id="UP000010290"/>
    </source>
</evidence>
<evidence type="ECO:0000256" key="1">
    <source>
        <dbReference type="SAM" id="Phobius"/>
    </source>
</evidence>